<keyword evidence="2" id="KW-0805">Transcription regulation</keyword>
<dbReference type="Proteomes" id="UP001632038">
    <property type="component" value="Unassembled WGS sequence"/>
</dbReference>
<sequence>MEQLGAISEGEWNSMNEMCSDEAEFMSQLLGNSSFPNELPSDLNFQELLPIHGLNDDIALADHVYFPFSSSGDENGYYYNNPSAYHQVFAYNDNLMKMDLCMMENKEGDNFLNQDVISNDITESNEYLQLKTEPELPMADKDSGFTQCKKRACTVPRQERSNKRSMKLKKCMSVNDINDEDNNNKNTGLNRQSISEDDTNGKKRACRGSATDSQSLYARKRREKINERLKVLQKLVPNGTKVDISTML</sequence>
<dbReference type="GO" id="GO:0005634">
    <property type="term" value="C:nucleus"/>
    <property type="evidence" value="ECO:0007669"/>
    <property type="project" value="UniProtKB-SubCell"/>
</dbReference>
<dbReference type="PANTHER" id="PTHR16223:SF274">
    <property type="entry name" value="TRANSCRIPTION FACTOR BHLH84"/>
    <property type="match status" value="1"/>
</dbReference>
<organism evidence="8 9">
    <name type="scientific">Castilleja foliolosa</name>
    <dbReference type="NCBI Taxonomy" id="1961234"/>
    <lineage>
        <taxon>Eukaryota</taxon>
        <taxon>Viridiplantae</taxon>
        <taxon>Streptophyta</taxon>
        <taxon>Embryophyta</taxon>
        <taxon>Tracheophyta</taxon>
        <taxon>Spermatophyta</taxon>
        <taxon>Magnoliopsida</taxon>
        <taxon>eudicotyledons</taxon>
        <taxon>Gunneridae</taxon>
        <taxon>Pentapetalae</taxon>
        <taxon>asterids</taxon>
        <taxon>lamiids</taxon>
        <taxon>Lamiales</taxon>
        <taxon>Orobanchaceae</taxon>
        <taxon>Pedicularideae</taxon>
        <taxon>Castillejinae</taxon>
        <taxon>Castilleja</taxon>
    </lineage>
</organism>
<keyword evidence="5" id="KW-0539">Nucleus</keyword>
<evidence type="ECO:0000256" key="3">
    <source>
        <dbReference type="ARBA" id="ARBA00023125"/>
    </source>
</evidence>
<keyword evidence="9" id="KW-1185">Reference proteome</keyword>
<feature type="domain" description="BHLH" evidence="7">
    <location>
        <begin position="209"/>
        <end position="248"/>
    </location>
</feature>
<evidence type="ECO:0000313" key="8">
    <source>
        <dbReference type="EMBL" id="KAL3614325.1"/>
    </source>
</evidence>
<keyword evidence="4" id="KW-0804">Transcription</keyword>
<proteinExistence type="predicted"/>
<evidence type="ECO:0000256" key="4">
    <source>
        <dbReference type="ARBA" id="ARBA00023163"/>
    </source>
</evidence>
<dbReference type="InterPro" id="IPR011598">
    <property type="entry name" value="bHLH_dom"/>
</dbReference>
<gene>
    <name evidence="8" type="ORF">CASFOL_042399</name>
</gene>
<evidence type="ECO:0000256" key="2">
    <source>
        <dbReference type="ARBA" id="ARBA00023015"/>
    </source>
</evidence>
<evidence type="ECO:0000259" key="7">
    <source>
        <dbReference type="PROSITE" id="PS50888"/>
    </source>
</evidence>
<dbReference type="PROSITE" id="PS50888">
    <property type="entry name" value="BHLH"/>
    <property type="match status" value="1"/>
</dbReference>
<reference evidence="9" key="1">
    <citation type="journal article" date="2024" name="IScience">
        <title>Strigolactones Initiate the Formation of Haustorium-like Structures in Castilleja.</title>
        <authorList>
            <person name="Buerger M."/>
            <person name="Peterson D."/>
            <person name="Chory J."/>
        </authorList>
    </citation>
    <scope>NUCLEOTIDE SEQUENCE [LARGE SCALE GENOMIC DNA]</scope>
</reference>
<comment type="subcellular location">
    <subcellularLocation>
        <location evidence="1">Nucleus</location>
    </subcellularLocation>
</comment>
<dbReference type="SUPFAM" id="SSF47459">
    <property type="entry name" value="HLH, helix-loop-helix DNA-binding domain"/>
    <property type="match status" value="1"/>
</dbReference>
<name>A0ABD3BAC0_9LAMI</name>
<dbReference type="GO" id="GO:0003677">
    <property type="term" value="F:DNA binding"/>
    <property type="evidence" value="ECO:0007669"/>
    <property type="project" value="UniProtKB-KW"/>
</dbReference>
<comment type="caution">
    <text evidence="8">The sequence shown here is derived from an EMBL/GenBank/DDBJ whole genome shotgun (WGS) entry which is preliminary data.</text>
</comment>
<dbReference type="PANTHER" id="PTHR16223">
    <property type="entry name" value="TRANSCRIPTION FACTOR BHLH83-RELATED"/>
    <property type="match status" value="1"/>
</dbReference>
<protein>
    <recommendedName>
        <fullName evidence="7">BHLH domain-containing protein</fullName>
    </recommendedName>
</protein>
<evidence type="ECO:0000256" key="1">
    <source>
        <dbReference type="ARBA" id="ARBA00004123"/>
    </source>
</evidence>
<feature type="region of interest" description="Disordered" evidence="6">
    <location>
        <begin position="157"/>
        <end position="218"/>
    </location>
</feature>
<keyword evidence="3" id="KW-0238">DNA-binding</keyword>
<evidence type="ECO:0000256" key="5">
    <source>
        <dbReference type="ARBA" id="ARBA00023242"/>
    </source>
</evidence>
<dbReference type="AlphaFoldDB" id="A0ABD3BAC0"/>
<dbReference type="InterPro" id="IPR045843">
    <property type="entry name" value="IND-like"/>
</dbReference>
<dbReference type="EMBL" id="JAVIJP010000107">
    <property type="protein sequence ID" value="KAL3614325.1"/>
    <property type="molecule type" value="Genomic_DNA"/>
</dbReference>
<accession>A0ABD3BAC0</accession>
<dbReference type="Gene3D" id="4.10.280.10">
    <property type="entry name" value="Helix-loop-helix DNA-binding domain"/>
    <property type="match status" value="1"/>
</dbReference>
<evidence type="ECO:0000256" key="6">
    <source>
        <dbReference type="SAM" id="MobiDB-lite"/>
    </source>
</evidence>
<dbReference type="InterPro" id="IPR036638">
    <property type="entry name" value="HLH_DNA-bd_sf"/>
</dbReference>
<evidence type="ECO:0000313" key="9">
    <source>
        <dbReference type="Proteomes" id="UP001632038"/>
    </source>
</evidence>